<dbReference type="InterPro" id="IPR013611">
    <property type="entry name" value="Transp-assoc_OB_typ2"/>
</dbReference>
<evidence type="ECO:0000256" key="2">
    <source>
        <dbReference type="ARBA" id="ARBA00022448"/>
    </source>
</evidence>
<comment type="similarity">
    <text evidence="1">Belongs to the ABC transporter superfamily.</text>
</comment>
<dbReference type="RefSeq" id="WP_101247421.1">
    <property type="nucleotide sequence ID" value="NZ_PGTS01000005.1"/>
</dbReference>
<dbReference type="Gene3D" id="2.40.50.140">
    <property type="entry name" value="Nucleic acid-binding proteins"/>
    <property type="match status" value="1"/>
</dbReference>
<dbReference type="Pfam" id="PF00005">
    <property type="entry name" value="ABC_tran"/>
    <property type="match status" value="1"/>
</dbReference>
<dbReference type="InterPro" id="IPR015855">
    <property type="entry name" value="ABC_transpr_MalK-like"/>
</dbReference>
<gene>
    <name evidence="6" type="ORF">CU041_14225</name>
</gene>
<dbReference type="Proteomes" id="UP000233365">
    <property type="component" value="Unassembled WGS sequence"/>
</dbReference>
<evidence type="ECO:0000256" key="3">
    <source>
        <dbReference type="ARBA" id="ARBA00022741"/>
    </source>
</evidence>
<evidence type="ECO:0000256" key="4">
    <source>
        <dbReference type="ARBA" id="ARBA00022840"/>
    </source>
</evidence>
<evidence type="ECO:0000313" key="6">
    <source>
        <dbReference type="EMBL" id="PKR48640.1"/>
    </source>
</evidence>
<sequence>MASIQIANARKSYGAVDVLHGIDLDISDGEFIVLVGPSGCGKSTLLRMIAGLEDITSGDISIAGTVVNELQPKDRDIAMVFQSYALYPHMSVAENMSYALTLRKTAREKIADAISGVAEILGLTALLERRPKALSGGQRQRVAMGRAIVRKPQAFLFDEPLSNLDARLREQMRTEIRKLHRRLGATSVYVTHDQIEAMTMADRIVAMHDGIIQQVGSPVEIYDRPANIFVASFIGSPAMNFLEGSYEQVGENSAGIRLTDGALVPVLPARDAQHNQPVTLGARPEHITIVSDGENGLPAKVELIEPMGLSTLVHVTLAGKPIKIFTMDRPAYAVDSFIHIAFDMAKVHVFDSASEKRLPPASEPHGDHAGQ</sequence>
<dbReference type="Gene3D" id="2.40.50.100">
    <property type="match status" value="1"/>
</dbReference>
<keyword evidence="7" id="KW-1185">Reference proteome</keyword>
<dbReference type="Gene3D" id="3.40.50.300">
    <property type="entry name" value="P-loop containing nucleotide triphosphate hydrolases"/>
    <property type="match status" value="1"/>
</dbReference>
<evidence type="ECO:0000313" key="7">
    <source>
        <dbReference type="Proteomes" id="UP000233365"/>
    </source>
</evidence>
<dbReference type="PROSITE" id="PS00211">
    <property type="entry name" value="ABC_TRANSPORTER_1"/>
    <property type="match status" value="1"/>
</dbReference>
<dbReference type="PANTHER" id="PTHR43875:SF10">
    <property type="entry name" value="BLL2173 PROTEIN"/>
    <property type="match status" value="1"/>
</dbReference>
<accession>A0ABX4R5T7</accession>
<dbReference type="EMBL" id="PGTS01000005">
    <property type="protein sequence ID" value="PKR48640.1"/>
    <property type="molecule type" value="Genomic_DNA"/>
</dbReference>
<dbReference type="InterPro" id="IPR003593">
    <property type="entry name" value="AAA+_ATPase"/>
</dbReference>
<keyword evidence="4 6" id="KW-0067">ATP-binding</keyword>
<dbReference type="SUPFAM" id="SSF52540">
    <property type="entry name" value="P-loop containing nucleoside triphosphate hydrolases"/>
    <property type="match status" value="1"/>
</dbReference>
<dbReference type="InterPro" id="IPR017871">
    <property type="entry name" value="ABC_transporter-like_CS"/>
</dbReference>
<evidence type="ECO:0000256" key="1">
    <source>
        <dbReference type="ARBA" id="ARBA00005417"/>
    </source>
</evidence>
<dbReference type="InterPro" id="IPR012340">
    <property type="entry name" value="NA-bd_OB-fold"/>
</dbReference>
<keyword evidence="2" id="KW-0813">Transport</keyword>
<dbReference type="PROSITE" id="PS50893">
    <property type="entry name" value="ABC_TRANSPORTER_2"/>
    <property type="match status" value="1"/>
</dbReference>
<dbReference type="SMART" id="SM00382">
    <property type="entry name" value="AAA"/>
    <property type="match status" value="1"/>
</dbReference>
<organism evidence="6 7">
    <name type="scientific">Thalassospira povalilytica</name>
    <dbReference type="NCBI Taxonomy" id="732237"/>
    <lineage>
        <taxon>Bacteria</taxon>
        <taxon>Pseudomonadati</taxon>
        <taxon>Pseudomonadota</taxon>
        <taxon>Alphaproteobacteria</taxon>
        <taxon>Rhodospirillales</taxon>
        <taxon>Thalassospiraceae</taxon>
        <taxon>Thalassospira</taxon>
    </lineage>
</organism>
<dbReference type="InterPro" id="IPR008995">
    <property type="entry name" value="Mo/tungstate-bd_C_term_dom"/>
</dbReference>
<reference evidence="6 7" key="1">
    <citation type="submission" date="2017-11" db="EMBL/GenBank/DDBJ databases">
        <title>Biodiversity and function of Thalassospira species in the particle-attached aromatic-hydrocarbon-degrading consortia from the surface seawater of the China South Sea.</title>
        <authorList>
            <person name="Dong C."/>
            <person name="Liu R."/>
            <person name="Shao Z."/>
        </authorList>
    </citation>
    <scope>NUCLEOTIDE SEQUENCE [LARGE SCALE GENOMIC DNA]</scope>
    <source>
        <strain evidence="6 7">139Z-12</strain>
    </source>
</reference>
<dbReference type="GO" id="GO:0005524">
    <property type="term" value="F:ATP binding"/>
    <property type="evidence" value="ECO:0007669"/>
    <property type="project" value="UniProtKB-KW"/>
</dbReference>
<evidence type="ECO:0000259" key="5">
    <source>
        <dbReference type="PROSITE" id="PS50893"/>
    </source>
</evidence>
<dbReference type="SUPFAM" id="SSF50331">
    <property type="entry name" value="MOP-like"/>
    <property type="match status" value="1"/>
</dbReference>
<dbReference type="InterPro" id="IPR003439">
    <property type="entry name" value="ABC_transporter-like_ATP-bd"/>
</dbReference>
<dbReference type="InterPro" id="IPR027417">
    <property type="entry name" value="P-loop_NTPase"/>
</dbReference>
<dbReference type="NCBIfam" id="NF008653">
    <property type="entry name" value="PRK11650.1"/>
    <property type="match status" value="1"/>
</dbReference>
<dbReference type="PANTHER" id="PTHR43875">
    <property type="entry name" value="MALTODEXTRIN IMPORT ATP-BINDING PROTEIN MSMX"/>
    <property type="match status" value="1"/>
</dbReference>
<proteinExistence type="inferred from homology"/>
<dbReference type="CDD" id="cd03301">
    <property type="entry name" value="ABC_MalK_N"/>
    <property type="match status" value="1"/>
</dbReference>
<keyword evidence="3" id="KW-0547">Nucleotide-binding</keyword>
<feature type="domain" description="ABC transporter" evidence="5">
    <location>
        <begin position="4"/>
        <end position="234"/>
    </location>
</feature>
<dbReference type="InterPro" id="IPR047641">
    <property type="entry name" value="ABC_transpr_MalK/UgpC-like"/>
</dbReference>
<dbReference type="Pfam" id="PF08402">
    <property type="entry name" value="TOBE_2"/>
    <property type="match status" value="1"/>
</dbReference>
<protein>
    <submittedName>
        <fullName evidence="6">Glycerol-3-phosphate ABC transporter ATP-binding protein</fullName>
    </submittedName>
</protein>
<comment type="caution">
    <text evidence="6">The sequence shown here is derived from an EMBL/GenBank/DDBJ whole genome shotgun (WGS) entry which is preliminary data.</text>
</comment>
<name>A0ABX4R5T7_9PROT</name>